<dbReference type="Pfam" id="PF00069">
    <property type="entry name" value="Pkinase"/>
    <property type="match status" value="1"/>
</dbReference>
<feature type="region of interest" description="Disordered" evidence="7">
    <location>
        <begin position="164"/>
        <end position="324"/>
    </location>
</feature>
<dbReference type="STRING" id="35608.A0A2U1NX31"/>
<dbReference type="InterPro" id="IPR008271">
    <property type="entry name" value="Ser/Thr_kinase_AS"/>
</dbReference>
<dbReference type="SMART" id="SM00220">
    <property type="entry name" value="S_TKc"/>
    <property type="match status" value="1"/>
</dbReference>
<feature type="compositionally biased region" description="Polar residues" evidence="7">
    <location>
        <begin position="164"/>
        <end position="175"/>
    </location>
</feature>
<dbReference type="GO" id="GO:0016020">
    <property type="term" value="C:membrane"/>
    <property type="evidence" value="ECO:0007669"/>
    <property type="project" value="UniProtKB-SubCell"/>
</dbReference>
<dbReference type="PROSITE" id="PS51450">
    <property type="entry name" value="LRR"/>
    <property type="match status" value="2"/>
</dbReference>
<keyword evidence="10" id="KW-1185">Reference proteome</keyword>
<evidence type="ECO:0000256" key="4">
    <source>
        <dbReference type="ARBA" id="ARBA00022737"/>
    </source>
</evidence>
<name>A0A2U1NX31_ARTAN</name>
<keyword evidence="9" id="KW-0418">Kinase</keyword>
<feature type="compositionally biased region" description="Acidic residues" evidence="7">
    <location>
        <begin position="234"/>
        <end position="244"/>
    </location>
</feature>
<dbReference type="GO" id="GO:0006952">
    <property type="term" value="P:defense response"/>
    <property type="evidence" value="ECO:0007669"/>
    <property type="project" value="UniProtKB-ARBA"/>
</dbReference>
<feature type="compositionally biased region" description="Basic and acidic residues" evidence="7">
    <location>
        <begin position="192"/>
        <end position="209"/>
    </location>
</feature>
<feature type="compositionally biased region" description="Basic residues" evidence="7">
    <location>
        <begin position="304"/>
        <end position="314"/>
    </location>
</feature>
<evidence type="ECO:0000256" key="6">
    <source>
        <dbReference type="ARBA" id="ARBA00023136"/>
    </source>
</evidence>
<keyword evidence="4" id="KW-0677">Repeat</keyword>
<dbReference type="InterPro" id="IPR055414">
    <property type="entry name" value="LRR_R13L4/SHOC2-like"/>
</dbReference>
<dbReference type="SMART" id="SM00369">
    <property type="entry name" value="LRR_TYP"/>
    <property type="match status" value="3"/>
</dbReference>
<keyword evidence="9" id="KW-0808">Transferase</keyword>
<dbReference type="Gene3D" id="1.10.510.10">
    <property type="entry name" value="Transferase(Phosphotransferase) domain 1"/>
    <property type="match status" value="1"/>
</dbReference>
<dbReference type="SMART" id="SM00365">
    <property type="entry name" value="LRR_SD22"/>
    <property type="match status" value="2"/>
</dbReference>
<dbReference type="PANTHER" id="PTHR24359">
    <property type="entry name" value="SERINE/THREONINE-PROTEIN KINASE SBK1"/>
    <property type="match status" value="1"/>
</dbReference>
<dbReference type="OrthoDB" id="1394818at2759"/>
<dbReference type="SUPFAM" id="SSF52075">
    <property type="entry name" value="Outer arm dynein light chain 1"/>
    <property type="match status" value="1"/>
</dbReference>
<evidence type="ECO:0000256" key="1">
    <source>
        <dbReference type="ARBA" id="ARBA00004370"/>
    </source>
</evidence>
<proteinExistence type="predicted"/>
<dbReference type="PANTHER" id="PTHR24359:SF1">
    <property type="entry name" value="INHIBITOR OF NUCLEAR FACTOR KAPPA-B KINASE EPSILON SUBUNIT HOMOLOG 1-RELATED"/>
    <property type="match status" value="1"/>
</dbReference>
<feature type="compositionally biased region" description="Basic and acidic residues" evidence="7">
    <location>
        <begin position="315"/>
        <end position="324"/>
    </location>
</feature>
<sequence length="930" mass="104117">MLEKLTKLSVCYFSIRYLPPEIGCLTYLEHLDLSHNKMKNLPTEIGNITALITLKVANNKLIKVPSALSSLQRLENLDLSNNRLTSLVSLEFDKMHNLRTLNLQYNKLQSFFQAPLWITCDLEGNDEDMANGESFSSSVEMDVLESSVTDLHDDSINGSVASSLLHSTAPSSNRSSQKRFKKQRERPCNLQEKARQERLNMSRNRKGEDSLNVSNQAANGICESSDDIVPPEPLLEDSSVDDVDVDNKELSADSDVSEQDDADSSECVALESAEGKDVEDNCKENSAASDSIPKASRARDTTLIKKRTGKRKGKGGHDESEYKKRRLNRDLDVSSRYSTTSFCSVGDYLPDGFYDAGRDRPFLPLDSYEKTLHFGSREVILLDRETDEELEAVTKCAKALVSLYNGGNISVDEFQIAFLLAQFVSDHFGGSDKSLMVDRARKSVSGSNYKKPFVCTCPTGNNKDIMKSATQSISSAEDTVLLNMCEKSLQLVKARRNSIIVPIGTLQFGVCRHRALLMKYLCDRVEPRVPCELVRGYLDFAPHAWNVIVVKRGDSEVRFVVDACRPHDIREEADPEYFYRYIPLSRMNSDTSPDVDYSFPSLSDCKEIKEGGSTTLIQCKLGSVEAAAKVRTLEVSGSSADEIRNFEFNCLGEVRLLSVLKHPCIVNILGHQISTKWLPSQDGTPGHRVLQSAIYMEHVKGGSLKNYIETLGRSGEKHVPVGLALQIARDVAWALSELHSKDIIHRDLKSENVLIDISEESDGATVVKLCDFDRAVPLYSPLHTCCIGHIGIPPPDVCVGTPRWMAPEVYQTIHDRRLYGLEVDLWSFGCLLLELLTLQLPYAGLQESKIHQLIMMGKRPLLTDELEALGPVEDIEETEPDTEDYKEEKTLRFLIDIYRQCTKEDPSDRPTAEELYQMLVDFSDLTSSKL</sequence>
<dbReference type="PROSITE" id="PS00108">
    <property type="entry name" value="PROTEIN_KINASE_ST"/>
    <property type="match status" value="1"/>
</dbReference>
<dbReference type="AlphaFoldDB" id="A0A2U1NX31"/>
<evidence type="ECO:0000313" key="9">
    <source>
        <dbReference type="EMBL" id="PWA78044.1"/>
    </source>
</evidence>
<evidence type="ECO:0000256" key="5">
    <source>
        <dbReference type="ARBA" id="ARBA00022989"/>
    </source>
</evidence>
<evidence type="ECO:0000256" key="2">
    <source>
        <dbReference type="ARBA" id="ARBA00022614"/>
    </source>
</evidence>
<dbReference type="FunFam" id="1.10.510.10:FF:000988">
    <property type="entry name" value="Leucine-rich repeat protein kinase family protein"/>
    <property type="match status" value="1"/>
</dbReference>
<dbReference type="GO" id="GO:0005524">
    <property type="term" value="F:ATP binding"/>
    <property type="evidence" value="ECO:0007669"/>
    <property type="project" value="InterPro"/>
</dbReference>
<dbReference type="PROSITE" id="PS50011">
    <property type="entry name" value="PROTEIN_KINASE_DOM"/>
    <property type="match status" value="1"/>
</dbReference>
<organism evidence="9 10">
    <name type="scientific">Artemisia annua</name>
    <name type="common">Sweet wormwood</name>
    <dbReference type="NCBI Taxonomy" id="35608"/>
    <lineage>
        <taxon>Eukaryota</taxon>
        <taxon>Viridiplantae</taxon>
        <taxon>Streptophyta</taxon>
        <taxon>Embryophyta</taxon>
        <taxon>Tracheophyta</taxon>
        <taxon>Spermatophyta</taxon>
        <taxon>Magnoliopsida</taxon>
        <taxon>eudicotyledons</taxon>
        <taxon>Gunneridae</taxon>
        <taxon>Pentapetalae</taxon>
        <taxon>asterids</taxon>
        <taxon>campanulids</taxon>
        <taxon>Asterales</taxon>
        <taxon>Asteraceae</taxon>
        <taxon>Asteroideae</taxon>
        <taxon>Anthemideae</taxon>
        <taxon>Artemisiinae</taxon>
        <taxon>Artemisia</taxon>
    </lineage>
</organism>
<dbReference type="GO" id="GO:0004674">
    <property type="term" value="F:protein serine/threonine kinase activity"/>
    <property type="evidence" value="ECO:0007669"/>
    <property type="project" value="TreeGrafter"/>
</dbReference>
<keyword evidence="5" id="KW-1133">Transmembrane helix</keyword>
<comment type="caution">
    <text evidence="9">The sequence shown here is derived from an EMBL/GenBank/DDBJ whole genome shotgun (WGS) entry which is preliminary data.</text>
</comment>
<reference evidence="9 10" key="1">
    <citation type="journal article" date="2018" name="Mol. Plant">
        <title>The genome of Artemisia annua provides insight into the evolution of Asteraceae family and artemisinin biosynthesis.</title>
        <authorList>
            <person name="Shen Q."/>
            <person name="Zhang L."/>
            <person name="Liao Z."/>
            <person name="Wang S."/>
            <person name="Yan T."/>
            <person name="Shi P."/>
            <person name="Liu M."/>
            <person name="Fu X."/>
            <person name="Pan Q."/>
            <person name="Wang Y."/>
            <person name="Lv Z."/>
            <person name="Lu X."/>
            <person name="Zhang F."/>
            <person name="Jiang W."/>
            <person name="Ma Y."/>
            <person name="Chen M."/>
            <person name="Hao X."/>
            <person name="Li L."/>
            <person name="Tang Y."/>
            <person name="Lv G."/>
            <person name="Zhou Y."/>
            <person name="Sun X."/>
            <person name="Brodelius P.E."/>
            <person name="Rose J.K.C."/>
            <person name="Tang K."/>
        </authorList>
    </citation>
    <scope>NUCLEOTIDE SEQUENCE [LARGE SCALE GENOMIC DNA]</scope>
    <source>
        <strain evidence="10">cv. Huhao1</strain>
        <tissue evidence="9">Leaf</tissue>
    </source>
</reference>
<evidence type="ECO:0000259" key="8">
    <source>
        <dbReference type="PROSITE" id="PS50011"/>
    </source>
</evidence>
<keyword evidence="2" id="KW-0433">Leucine-rich repeat</keyword>
<dbReference type="InterPro" id="IPR001611">
    <property type="entry name" value="Leu-rich_rpt"/>
</dbReference>
<keyword evidence="3" id="KW-0812">Transmembrane</keyword>
<dbReference type="Proteomes" id="UP000245207">
    <property type="component" value="Unassembled WGS sequence"/>
</dbReference>
<feature type="domain" description="Protein kinase" evidence="8">
    <location>
        <begin position="602"/>
        <end position="919"/>
    </location>
</feature>
<protein>
    <submittedName>
        <fullName evidence="9">Leucine-rich repeat protein kinase family protein</fullName>
    </submittedName>
</protein>
<dbReference type="SUPFAM" id="SSF56112">
    <property type="entry name" value="Protein kinase-like (PK-like)"/>
    <property type="match status" value="1"/>
</dbReference>
<dbReference type="InterPro" id="IPR011009">
    <property type="entry name" value="Kinase-like_dom_sf"/>
</dbReference>
<dbReference type="Gene3D" id="3.80.10.10">
    <property type="entry name" value="Ribonuclease Inhibitor"/>
    <property type="match status" value="1"/>
</dbReference>
<accession>A0A2U1NX31</accession>
<dbReference type="InterPro" id="IPR055164">
    <property type="entry name" value="EDR1/CTR1/ARMC3-like_pept-like"/>
</dbReference>
<keyword evidence="6" id="KW-0472">Membrane</keyword>
<dbReference type="Pfam" id="PF23598">
    <property type="entry name" value="LRR_14"/>
    <property type="match status" value="1"/>
</dbReference>
<dbReference type="InterPro" id="IPR000719">
    <property type="entry name" value="Prot_kinase_dom"/>
</dbReference>
<gene>
    <name evidence="9" type="ORF">CTI12_AA102110</name>
</gene>
<feature type="compositionally biased region" description="Acidic residues" evidence="7">
    <location>
        <begin position="255"/>
        <end position="264"/>
    </location>
</feature>
<dbReference type="InterPro" id="IPR032675">
    <property type="entry name" value="LRR_dom_sf"/>
</dbReference>
<feature type="compositionally biased region" description="Basic and acidic residues" evidence="7">
    <location>
        <begin position="273"/>
        <end position="283"/>
    </location>
</feature>
<dbReference type="GO" id="GO:0051707">
    <property type="term" value="P:response to other organism"/>
    <property type="evidence" value="ECO:0007669"/>
    <property type="project" value="UniProtKB-ARBA"/>
</dbReference>
<dbReference type="InterPro" id="IPR003591">
    <property type="entry name" value="Leu-rich_rpt_typical-subtyp"/>
</dbReference>
<comment type="subcellular location">
    <subcellularLocation>
        <location evidence="1">Membrane</location>
    </subcellularLocation>
</comment>
<dbReference type="PRINTS" id="PR00019">
    <property type="entry name" value="LEURICHRPT"/>
</dbReference>
<dbReference type="EMBL" id="PKPP01002045">
    <property type="protein sequence ID" value="PWA78044.1"/>
    <property type="molecule type" value="Genomic_DNA"/>
</dbReference>
<evidence type="ECO:0000256" key="3">
    <source>
        <dbReference type="ARBA" id="ARBA00022692"/>
    </source>
</evidence>
<evidence type="ECO:0000313" key="10">
    <source>
        <dbReference type="Proteomes" id="UP000245207"/>
    </source>
</evidence>
<evidence type="ECO:0000256" key="7">
    <source>
        <dbReference type="SAM" id="MobiDB-lite"/>
    </source>
</evidence>
<dbReference type="Pfam" id="PF14381">
    <property type="entry name" value="EDR1_CTR1_ARMC3_pept"/>
    <property type="match status" value="1"/>
</dbReference>